<evidence type="ECO:0000256" key="4">
    <source>
        <dbReference type="ARBA" id="ARBA00023125"/>
    </source>
</evidence>
<dbReference type="InterPro" id="IPR014284">
    <property type="entry name" value="RNA_pol_sigma-70_dom"/>
</dbReference>
<dbReference type="Pfam" id="PF04542">
    <property type="entry name" value="Sigma70_r2"/>
    <property type="match status" value="1"/>
</dbReference>
<dbReference type="PANTHER" id="PTHR43133">
    <property type="entry name" value="RNA POLYMERASE ECF-TYPE SIGMA FACTO"/>
    <property type="match status" value="1"/>
</dbReference>
<dbReference type="Gene3D" id="1.10.1740.10">
    <property type="match status" value="1"/>
</dbReference>
<keyword evidence="2 6" id="KW-0805">Transcription regulation</keyword>
<keyword evidence="3 6" id="KW-0731">Sigma factor</keyword>
<evidence type="ECO:0000256" key="1">
    <source>
        <dbReference type="ARBA" id="ARBA00010641"/>
    </source>
</evidence>
<gene>
    <name evidence="9" type="ORF">AMJ39_05735</name>
</gene>
<accession>A0A0S7WSL0</accession>
<dbReference type="Gene3D" id="1.10.10.10">
    <property type="entry name" value="Winged helix-like DNA-binding domain superfamily/Winged helix DNA-binding domain"/>
    <property type="match status" value="1"/>
</dbReference>
<reference evidence="9 10" key="1">
    <citation type="journal article" date="2015" name="Microbiome">
        <title>Genomic resolution of linkages in carbon, nitrogen, and sulfur cycling among widespread estuary sediment bacteria.</title>
        <authorList>
            <person name="Baker B.J."/>
            <person name="Lazar C.S."/>
            <person name="Teske A.P."/>
            <person name="Dick G.J."/>
        </authorList>
    </citation>
    <scope>NUCLEOTIDE SEQUENCE [LARGE SCALE GENOMIC DNA]</scope>
    <source>
        <strain evidence="9">DG_24</strain>
    </source>
</reference>
<dbReference type="Proteomes" id="UP000052008">
    <property type="component" value="Unassembled WGS sequence"/>
</dbReference>
<dbReference type="InterPro" id="IPR013325">
    <property type="entry name" value="RNA_pol_sigma_r2"/>
</dbReference>
<dbReference type="EMBL" id="LIZS01000029">
    <property type="protein sequence ID" value="KPJ53140.1"/>
    <property type="molecule type" value="Genomic_DNA"/>
</dbReference>
<feature type="domain" description="RNA polymerase sigma-70 region 2" evidence="7">
    <location>
        <begin position="33"/>
        <end position="99"/>
    </location>
</feature>
<comment type="caution">
    <text evidence="9">The sequence shown here is derived from an EMBL/GenBank/DDBJ whole genome shotgun (WGS) entry which is preliminary data.</text>
</comment>
<evidence type="ECO:0000313" key="9">
    <source>
        <dbReference type="EMBL" id="KPJ53140.1"/>
    </source>
</evidence>
<dbReference type="InterPro" id="IPR007627">
    <property type="entry name" value="RNA_pol_sigma70_r2"/>
</dbReference>
<dbReference type="NCBIfam" id="TIGR02937">
    <property type="entry name" value="sigma70-ECF"/>
    <property type="match status" value="1"/>
</dbReference>
<keyword evidence="4 6" id="KW-0238">DNA-binding</keyword>
<dbReference type="GO" id="GO:0016987">
    <property type="term" value="F:sigma factor activity"/>
    <property type="evidence" value="ECO:0007669"/>
    <property type="project" value="UniProtKB-KW"/>
</dbReference>
<dbReference type="PROSITE" id="PS01063">
    <property type="entry name" value="SIGMA70_ECF"/>
    <property type="match status" value="1"/>
</dbReference>
<comment type="similarity">
    <text evidence="1 6">Belongs to the sigma-70 factor family. ECF subfamily.</text>
</comment>
<evidence type="ECO:0000256" key="3">
    <source>
        <dbReference type="ARBA" id="ARBA00023082"/>
    </source>
</evidence>
<evidence type="ECO:0000256" key="5">
    <source>
        <dbReference type="ARBA" id="ARBA00023163"/>
    </source>
</evidence>
<organism evidence="9 10">
    <name type="scientific">candidate division TA06 bacterium DG_24</name>
    <dbReference type="NCBI Taxonomy" id="1703770"/>
    <lineage>
        <taxon>Bacteria</taxon>
        <taxon>Bacteria division TA06</taxon>
    </lineage>
</organism>
<evidence type="ECO:0000259" key="7">
    <source>
        <dbReference type="Pfam" id="PF04542"/>
    </source>
</evidence>
<dbReference type="PANTHER" id="PTHR43133:SF51">
    <property type="entry name" value="RNA POLYMERASE SIGMA FACTOR"/>
    <property type="match status" value="1"/>
</dbReference>
<dbReference type="SUPFAM" id="SSF88659">
    <property type="entry name" value="Sigma3 and sigma4 domains of RNA polymerase sigma factors"/>
    <property type="match status" value="1"/>
</dbReference>
<protein>
    <recommendedName>
        <fullName evidence="6">RNA polymerase sigma factor</fullName>
    </recommendedName>
</protein>
<dbReference type="InterPro" id="IPR036388">
    <property type="entry name" value="WH-like_DNA-bd_sf"/>
</dbReference>
<dbReference type="InterPro" id="IPR013249">
    <property type="entry name" value="RNA_pol_sigma70_r4_t2"/>
</dbReference>
<evidence type="ECO:0000256" key="2">
    <source>
        <dbReference type="ARBA" id="ARBA00023015"/>
    </source>
</evidence>
<dbReference type="InterPro" id="IPR039425">
    <property type="entry name" value="RNA_pol_sigma-70-like"/>
</dbReference>
<dbReference type="Pfam" id="PF08281">
    <property type="entry name" value="Sigma70_r4_2"/>
    <property type="match status" value="1"/>
</dbReference>
<dbReference type="InterPro" id="IPR000838">
    <property type="entry name" value="RNA_pol_sigma70_ECF_CS"/>
</dbReference>
<keyword evidence="5 6" id="KW-0804">Transcription</keyword>
<dbReference type="SUPFAM" id="SSF88946">
    <property type="entry name" value="Sigma2 domain of RNA polymerase sigma factors"/>
    <property type="match status" value="1"/>
</dbReference>
<sequence>MSAGLDGTGLSGATEAVLIREAKRGDFDAFEELVRRYQERIYSLGLRMTKHPQDAEDVLQETFLRAFEHLSTFREESSFATWLFRIAMNTALMKLRQERTAPVYSLDQPGQDLDLSEIPSDVRDWAPNAEEMVEAEEMRQLLEEAIDELPEIYRAVFILRDVEGLPAKEVAEILDLSVPAVKSRLLRARLFLRERLSRVLAA</sequence>
<dbReference type="STRING" id="1703770.AMJ39_05735"/>
<dbReference type="AlphaFoldDB" id="A0A0S7WSL0"/>
<dbReference type="InterPro" id="IPR013324">
    <property type="entry name" value="RNA_pol_sigma_r3/r4-like"/>
</dbReference>
<feature type="domain" description="RNA polymerase sigma factor 70 region 4 type 2" evidence="8">
    <location>
        <begin position="140"/>
        <end position="192"/>
    </location>
</feature>
<evidence type="ECO:0000313" key="10">
    <source>
        <dbReference type="Proteomes" id="UP000052008"/>
    </source>
</evidence>
<dbReference type="GO" id="GO:0003677">
    <property type="term" value="F:DNA binding"/>
    <property type="evidence" value="ECO:0007669"/>
    <property type="project" value="UniProtKB-KW"/>
</dbReference>
<evidence type="ECO:0000256" key="6">
    <source>
        <dbReference type="RuleBase" id="RU000716"/>
    </source>
</evidence>
<name>A0A0S7WSL0_UNCT6</name>
<dbReference type="GO" id="GO:0006352">
    <property type="term" value="P:DNA-templated transcription initiation"/>
    <property type="evidence" value="ECO:0007669"/>
    <property type="project" value="InterPro"/>
</dbReference>
<dbReference type="CDD" id="cd06171">
    <property type="entry name" value="Sigma70_r4"/>
    <property type="match status" value="1"/>
</dbReference>
<evidence type="ECO:0000259" key="8">
    <source>
        <dbReference type="Pfam" id="PF08281"/>
    </source>
</evidence>
<proteinExistence type="inferred from homology"/>